<dbReference type="PANTHER" id="PTHR16301">
    <property type="entry name" value="IMPACT-RELATED"/>
    <property type="match status" value="1"/>
</dbReference>
<feature type="domain" description="Impact N-terminal" evidence="2">
    <location>
        <begin position="21"/>
        <end position="125"/>
    </location>
</feature>
<dbReference type="Pfam" id="PF01205">
    <property type="entry name" value="Impact_N"/>
    <property type="match status" value="1"/>
</dbReference>
<sequence length="205" mass="23025">MKTGQFTTLAKPVEGVVFKERNSKFLGYAYPVTDETRIEALLSRLRKQHGKANHVCYGWQLGTDPVIWRVNDDGEPNNSAGMPIYGQIQAFGLTNILIAVVRYFGGTKLGVGGLISAYRKTAQLTLEEGKTVTKTVLKNLTVECDYKDAHQVMQMVKRHRMKILSQKNEMRVQFILGIPLNNYKEALDHLRDLAGVTVEGDPELE</sequence>
<organism evidence="3 4">
    <name type="scientific">Muriicola jejuensis</name>
    <dbReference type="NCBI Taxonomy" id="504488"/>
    <lineage>
        <taxon>Bacteria</taxon>
        <taxon>Pseudomonadati</taxon>
        <taxon>Bacteroidota</taxon>
        <taxon>Flavobacteriia</taxon>
        <taxon>Flavobacteriales</taxon>
        <taxon>Flavobacteriaceae</taxon>
        <taxon>Muriicola</taxon>
    </lineage>
</organism>
<dbReference type="Proteomes" id="UP000468443">
    <property type="component" value="Unassembled WGS sequence"/>
</dbReference>
<dbReference type="Gene3D" id="3.30.70.240">
    <property type="match status" value="1"/>
</dbReference>
<dbReference type="Gene3D" id="3.30.230.30">
    <property type="entry name" value="Impact, N-terminal domain"/>
    <property type="match status" value="1"/>
</dbReference>
<reference evidence="3 4" key="1">
    <citation type="submission" date="2020-01" db="EMBL/GenBank/DDBJ databases">
        <title>Muriicola jejuensis KCTC 22299.</title>
        <authorList>
            <person name="Wang G."/>
        </authorList>
    </citation>
    <scope>NUCLEOTIDE SEQUENCE [LARGE SCALE GENOMIC DNA]</scope>
    <source>
        <strain evidence="3 4">KCTC 22299</strain>
    </source>
</reference>
<proteinExistence type="inferred from homology"/>
<dbReference type="PANTHER" id="PTHR16301:SF20">
    <property type="entry name" value="IMPACT FAMILY MEMBER YIGZ"/>
    <property type="match status" value="1"/>
</dbReference>
<dbReference type="GO" id="GO:0005737">
    <property type="term" value="C:cytoplasm"/>
    <property type="evidence" value="ECO:0007669"/>
    <property type="project" value="TreeGrafter"/>
</dbReference>
<name>A0A6P0UF12_9FLAO</name>
<comment type="similarity">
    <text evidence="1">Belongs to the IMPACT family.</text>
</comment>
<protein>
    <submittedName>
        <fullName evidence="3">YigZ family protein</fullName>
    </submittedName>
</protein>
<evidence type="ECO:0000313" key="3">
    <source>
        <dbReference type="EMBL" id="NER11050.1"/>
    </source>
</evidence>
<keyword evidence="4" id="KW-1185">Reference proteome</keyword>
<dbReference type="InterPro" id="IPR001498">
    <property type="entry name" value="Impact_N"/>
</dbReference>
<evidence type="ECO:0000256" key="1">
    <source>
        <dbReference type="ARBA" id="ARBA00007665"/>
    </source>
</evidence>
<dbReference type="EMBL" id="JAABOP010000003">
    <property type="protein sequence ID" value="NER11050.1"/>
    <property type="molecule type" value="Genomic_DNA"/>
</dbReference>
<dbReference type="AlphaFoldDB" id="A0A6P0UF12"/>
<evidence type="ECO:0000313" key="4">
    <source>
        <dbReference type="Proteomes" id="UP000468443"/>
    </source>
</evidence>
<dbReference type="RefSeq" id="WP_163693481.1">
    <property type="nucleotide sequence ID" value="NZ_FXTW01000004.1"/>
</dbReference>
<dbReference type="SUPFAM" id="SSF54211">
    <property type="entry name" value="Ribosomal protein S5 domain 2-like"/>
    <property type="match status" value="1"/>
</dbReference>
<comment type="caution">
    <text evidence="3">The sequence shown here is derived from an EMBL/GenBank/DDBJ whole genome shotgun (WGS) entry which is preliminary data.</text>
</comment>
<dbReference type="InterPro" id="IPR020568">
    <property type="entry name" value="Ribosomal_Su5_D2-typ_SF"/>
</dbReference>
<accession>A0A6P0UF12</accession>
<dbReference type="InterPro" id="IPR023582">
    <property type="entry name" value="Impact"/>
</dbReference>
<gene>
    <name evidence="3" type="ORF">GWK09_11015</name>
</gene>
<evidence type="ECO:0000259" key="2">
    <source>
        <dbReference type="Pfam" id="PF01205"/>
    </source>
</evidence>
<dbReference type="GO" id="GO:0006446">
    <property type="term" value="P:regulation of translational initiation"/>
    <property type="evidence" value="ECO:0007669"/>
    <property type="project" value="TreeGrafter"/>
</dbReference>
<dbReference type="InterPro" id="IPR036956">
    <property type="entry name" value="Impact_N_sf"/>
</dbReference>